<dbReference type="PANTHER" id="PTHR11842:SF10">
    <property type="entry name" value="MITOTIC SPINDLE ASSEMBLY CHECKPOINT PROTEIN MAD2B"/>
    <property type="match status" value="1"/>
</dbReference>
<dbReference type="PANTHER" id="PTHR11842">
    <property type="entry name" value="MITOTIC SPINDLE ASSEMBLY CHECKPOINT PROTEIN MAD2"/>
    <property type="match status" value="1"/>
</dbReference>
<dbReference type="PROSITE" id="PS50815">
    <property type="entry name" value="HORMA"/>
    <property type="match status" value="1"/>
</dbReference>
<organism evidence="4 5">
    <name type="scientific">Xylaria hypoxylon</name>
    <dbReference type="NCBI Taxonomy" id="37992"/>
    <lineage>
        <taxon>Eukaryota</taxon>
        <taxon>Fungi</taxon>
        <taxon>Dikarya</taxon>
        <taxon>Ascomycota</taxon>
        <taxon>Pezizomycotina</taxon>
        <taxon>Sordariomycetes</taxon>
        <taxon>Xylariomycetidae</taxon>
        <taxon>Xylariales</taxon>
        <taxon>Xylariaceae</taxon>
        <taxon>Xylaria</taxon>
    </lineage>
</organism>
<evidence type="ECO:0000313" key="5">
    <source>
        <dbReference type="Proteomes" id="UP000297716"/>
    </source>
</evidence>
<evidence type="ECO:0000313" key="4">
    <source>
        <dbReference type="EMBL" id="TGJ85417.1"/>
    </source>
</evidence>
<dbReference type="InterPro" id="IPR003511">
    <property type="entry name" value="HORMA_dom"/>
</dbReference>
<feature type="compositionally biased region" description="Basic and acidic residues" evidence="2">
    <location>
        <begin position="123"/>
        <end position="134"/>
    </location>
</feature>
<name>A0A4Z0YNV5_9PEZI</name>
<sequence length="271" mass="29692">MPVSDTTPPPPALGLSITIPQATRLLTTFTHFLTVCIHNILYYRGLYPATTFLTSRAYNLPVHQSRHPTVCSWIRDAVDAVRAQLAQGAVERLAVVIYDASGAVMERWMFDVARFPVWKGLPRDGKGKEKAWGREDDDEDASGDAAAAGAEPSDEQSKINWTNVDEQLRAAVRRLAYASEKMAALPEGCTFTVAVELRDEAEAPIGHPQPWVPTQPNLQTASKDQQKPGEDVGGAKTTALRAVEAGPLFFECWVEEGKAKLELQSTMSSNE</sequence>
<feature type="compositionally biased region" description="Polar residues" evidence="2">
    <location>
        <begin position="212"/>
        <end position="223"/>
    </location>
</feature>
<dbReference type="SUPFAM" id="SSF56019">
    <property type="entry name" value="The spindle assembly checkpoint protein mad2"/>
    <property type="match status" value="1"/>
</dbReference>
<keyword evidence="5" id="KW-1185">Reference proteome</keyword>
<dbReference type="Gene3D" id="3.30.900.10">
    <property type="entry name" value="HORMA domain"/>
    <property type="match status" value="1"/>
</dbReference>
<proteinExistence type="inferred from homology"/>
<dbReference type="EMBL" id="SKBN01000046">
    <property type="protein sequence ID" value="TGJ85417.1"/>
    <property type="molecule type" value="Genomic_DNA"/>
</dbReference>
<evidence type="ECO:0000256" key="2">
    <source>
        <dbReference type="SAM" id="MobiDB-lite"/>
    </source>
</evidence>
<dbReference type="STRING" id="37992.A0A4Z0YNV5"/>
<comment type="caution">
    <text evidence="4">The sequence shown here is derived from an EMBL/GenBank/DDBJ whole genome shotgun (WGS) entry which is preliminary data.</text>
</comment>
<dbReference type="GO" id="GO:0016035">
    <property type="term" value="C:zeta DNA polymerase complex"/>
    <property type="evidence" value="ECO:0007669"/>
    <property type="project" value="TreeGrafter"/>
</dbReference>
<evidence type="ECO:0000256" key="1">
    <source>
        <dbReference type="ARBA" id="ARBA00010348"/>
    </source>
</evidence>
<dbReference type="InterPro" id="IPR036570">
    <property type="entry name" value="HORMA_dom_sf"/>
</dbReference>
<dbReference type="Pfam" id="PF02301">
    <property type="entry name" value="HORMA"/>
    <property type="match status" value="1"/>
</dbReference>
<dbReference type="InterPro" id="IPR045091">
    <property type="entry name" value="Mad2-like"/>
</dbReference>
<feature type="domain" description="HORMA" evidence="3">
    <location>
        <begin position="23"/>
        <end position="254"/>
    </location>
</feature>
<dbReference type="Proteomes" id="UP000297716">
    <property type="component" value="Unassembled WGS sequence"/>
</dbReference>
<evidence type="ECO:0000259" key="3">
    <source>
        <dbReference type="PROSITE" id="PS50815"/>
    </source>
</evidence>
<accession>A0A4Z0YNV5</accession>
<reference evidence="4 5" key="1">
    <citation type="submission" date="2019-03" db="EMBL/GenBank/DDBJ databases">
        <title>Draft genome sequence of Xylaria hypoxylon DSM 108379, a ubiquitous saprotrophic-parasitic fungi on hardwood.</title>
        <authorList>
            <person name="Buettner E."/>
            <person name="Leonhardt S."/>
            <person name="Gebauer A.M."/>
            <person name="Liers C."/>
            <person name="Hofrichter M."/>
            <person name="Kellner H."/>
        </authorList>
    </citation>
    <scope>NUCLEOTIDE SEQUENCE [LARGE SCALE GENOMIC DNA]</scope>
    <source>
        <strain evidence="4 5">DSM 108379</strain>
    </source>
</reference>
<comment type="similarity">
    <text evidence="1">Belongs to the MAD2 family.</text>
</comment>
<dbReference type="AlphaFoldDB" id="A0A4Z0YNV5"/>
<gene>
    <name evidence="4" type="ORF">E0Z10_g3375</name>
</gene>
<dbReference type="OrthoDB" id="21254at2759"/>
<feature type="region of interest" description="Disordered" evidence="2">
    <location>
        <begin position="123"/>
        <end position="161"/>
    </location>
</feature>
<feature type="region of interest" description="Disordered" evidence="2">
    <location>
        <begin position="204"/>
        <end position="235"/>
    </location>
</feature>
<protein>
    <recommendedName>
        <fullName evidence="3">HORMA domain-containing protein</fullName>
    </recommendedName>
</protein>